<dbReference type="EMBL" id="UINC01226678">
    <property type="protein sequence ID" value="SVE57261.1"/>
    <property type="molecule type" value="Genomic_DNA"/>
</dbReference>
<proteinExistence type="predicted"/>
<gene>
    <name evidence="1" type="ORF">METZ01_LOCUS510115</name>
</gene>
<accession>A0A383EKJ3</accession>
<sequence length="30" mass="3411">ALPLVRQNFQASAKIKQRIEEVWNLKAGSD</sequence>
<name>A0A383EKJ3_9ZZZZ</name>
<dbReference type="AlphaFoldDB" id="A0A383EKJ3"/>
<reference evidence="1" key="1">
    <citation type="submission" date="2018-05" db="EMBL/GenBank/DDBJ databases">
        <authorList>
            <person name="Lanie J.A."/>
            <person name="Ng W.-L."/>
            <person name="Kazmierczak K.M."/>
            <person name="Andrzejewski T.M."/>
            <person name="Davidsen T.M."/>
            <person name="Wayne K.J."/>
            <person name="Tettelin H."/>
            <person name="Glass J.I."/>
            <person name="Rusch D."/>
            <person name="Podicherti R."/>
            <person name="Tsui H.-C.T."/>
            <person name="Winkler M.E."/>
        </authorList>
    </citation>
    <scope>NUCLEOTIDE SEQUENCE</scope>
</reference>
<evidence type="ECO:0000313" key="1">
    <source>
        <dbReference type="EMBL" id="SVE57261.1"/>
    </source>
</evidence>
<protein>
    <submittedName>
        <fullName evidence="1">Uncharacterized protein</fullName>
    </submittedName>
</protein>
<feature type="non-terminal residue" evidence="1">
    <location>
        <position position="1"/>
    </location>
</feature>
<organism evidence="1">
    <name type="scientific">marine metagenome</name>
    <dbReference type="NCBI Taxonomy" id="408172"/>
    <lineage>
        <taxon>unclassified sequences</taxon>
        <taxon>metagenomes</taxon>
        <taxon>ecological metagenomes</taxon>
    </lineage>
</organism>